<dbReference type="RefSeq" id="WP_115825220.1">
    <property type="nucleotide sequence ID" value="NZ_QUAE01000044.1"/>
</dbReference>
<feature type="domain" description="Glycosyltransferase subfamily 4-like N-terminal" evidence="2">
    <location>
        <begin position="24"/>
        <end position="194"/>
    </location>
</feature>
<evidence type="ECO:0000259" key="1">
    <source>
        <dbReference type="Pfam" id="PF00534"/>
    </source>
</evidence>
<sequence length="391" mass="44812">MHILIIPSWYSSDENPVLGSFFKEQAIALKNSGFRVTVAYTEIKSIYSKDIFNPSRFGFQKGYETNLLTYRFKALNFLPKIKNGANIITYKKLDILIKKVIEENGRPDIIHLHSFVGAGYAVEKISEKYRIPYVITEHHTGFSRGIFSDHELKTLKKVLEGSEEVIAVGRGLYKDMKKYTNKEINIVPNMVDIDKFKKMNIYKKDNNCFYFLSVGFLTYKKGFDLLIKAFKELNLTDTKLLIGGDGEEKENLQTLAKDLGLEERVEFLGAITRDEVNKYMNLCDAFVLPSRHETFGVVFIEALAVGKPIIASSCEGPLDIVNEDNGLIVPIENTEELTKAMKYLYTNRKDYDEDRIRTDCIAKYSNEAVIEKLDTIYQRVLEDNRFNNNGA</sequence>
<protein>
    <submittedName>
        <fullName evidence="3">Glycosyltransferase family 4 protein</fullName>
    </submittedName>
</protein>
<feature type="domain" description="Glycosyl transferase family 1" evidence="1">
    <location>
        <begin position="195"/>
        <end position="351"/>
    </location>
</feature>
<organism evidence="3 4">
    <name type="scientific">Halobacillus trueperi</name>
    <dbReference type="NCBI Taxonomy" id="156205"/>
    <lineage>
        <taxon>Bacteria</taxon>
        <taxon>Bacillati</taxon>
        <taxon>Bacillota</taxon>
        <taxon>Bacilli</taxon>
        <taxon>Bacillales</taxon>
        <taxon>Bacillaceae</taxon>
        <taxon>Halobacillus</taxon>
    </lineage>
</organism>
<keyword evidence="3" id="KW-0808">Transferase</keyword>
<dbReference type="InterPro" id="IPR001296">
    <property type="entry name" value="Glyco_trans_1"/>
</dbReference>
<accession>A0A3E0IX66</accession>
<dbReference type="GO" id="GO:0016757">
    <property type="term" value="F:glycosyltransferase activity"/>
    <property type="evidence" value="ECO:0007669"/>
    <property type="project" value="InterPro"/>
</dbReference>
<dbReference type="Pfam" id="PF13439">
    <property type="entry name" value="Glyco_transf_4"/>
    <property type="match status" value="1"/>
</dbReference>
<gene>
    <name evidence="3" type="ORF">DYE48_20825</name>
</gene>
<dbReference type="InterPro" id="IPR028098">
    <property type="entry name" value="Glyco_trans_4-like_N"/>
</dbReference>
<dbReference type="Proteomes" id="UP000256305">
    <property type="component" value="Unassembled WGS sequence"/>
</dbReference>
<dbReference type="SUPFAM" id="SSF53756">
    <property type="entry name" value="UDP-Glycosyltransferase/glycogen phosphorylase"/>
    <property type="match status" value="1"/>
</dbReference>
<reference evidence="3 4" key="1">
    <citation type="submission" date="2018-08" db="EMBL/GenBank/DDBJ databases">
        <title>Genome sequence of Halobacillus trueperi KCTC 3686.</title>
        <authorList>
            <person name="Cho K.H."/>
            <person name="Kwak M.-J."/>
            <person name="Kim B.-Y."/>
            <person name="Chun J."/>
        </authorList>
    </citation>
    <scope>NUCLEOTIDE SEQUENCE [LARGE SCALE GENOMIC DNA]</scope>
    <source>
        <strain evidence="3 4">KCTC 3686</strain>
    </source>
</reference>
<dbReference type="EMBL" id="QUAE01000044">
    <property type="protein sequence ID" value="REJ05212.1"/>
    <property type="molecule type" value="Genomic_DNA"/>
</dbReference>
<dbReference type="PANTHER" id="PTHR12526">
    <property type="entry name" value="GLYCOSYLTRANSFERASE"/>
    <property type="match status" value="1"/>
</dbReference>
<name>A0A3E0IX66_9BACI</name>
<dbReference type="AlphaFoldDB" id="A0A3E0IX66"/>
<dbReference type="Pfam" id="PF00534">
    <property type="entry name" value="Glycos_transf_1"/>
    <property type="match status" value="1"/>
</dbReference>
<keyword evidence="4" id="KW-1185">Reference proteome</keyword>
<dbReference type="Gene3D" id="3.40.50.2000">
    <property type="entry name" value="Glycogen Phosphorylase B"/>
    <property type="match status" value="2"/>
</dbReference>
<evidence type="ECO:0000259" key="2">
    <source>
        <dbReference type="Pfam" id="PF13439"/>
    </source>
</evidence>
<evidence type="ECO:0000313" key="4">
    <source>
        <dbReference type="Proteomes" id="UP000256305"/>
    </source>
</evidence>
<dbReference type="PANTHER" id="PTHR12526:SF630">
    <property type="entry name" value="GLYCOSYLTRANSFERASE"/>
    <property type="match status" value="1"/>
</dbReference>
<proteinExistence type="predicted"/>
<comment type="caution">
    <text evidence="3">The sequence shown here is derived from an EMBL/GenBank/DDBJ whole genome shotgun (WGS) entry which is preliminary data.</text>
</comment>
<evidence type="ECO:0000313" key="3">
    <source>
        <dbReference type="EMBL" id="REJ05212.1"/>
    </source>
</evidence>